<evidence type="ECO:0000256" key="9">
    <source>
        <dbReference type="ARBA" id="ARBA00023316"/>
    </source>
</evidence>
<organism evidence="13 14">
    <name type="scientific">Rhizopus azygosporus</name>
    <name type="common">Rhizopus microsporus var. azygosporus</name>
    <dbReference type="NCBI Taxonomy" id="86630"/>
    <lineage>
        <taxon>Eukaryota</taxon>
        <taxon>Fungi</taxon>
        <taxon>Fungi incertae sedis</taxon>
        <taxon>Mucoromycota</taxon>
        <taxon>Mucoromycotina</taxon>
        <taxon>Mucoromycetes</taxon>
        <taxon>Mucorales</taxon>
        <taxon>Mucorineae</taxon>
        <taxon>Rhizopodaceae</taxon>
        <taxon>Rhizopus</taxon>
    </lineage>
</organism>
<dbReference type="Pfam" id="PF08407">
    <property type="entry name" value="Chitin_synth_1N"/>
    <property type="match status" value="1"/>
</dbReference>
<evidence type="ECO:0000313" key="14">
    <source>
        <dbReference type="Proteomes" id="UP000252139"/>
    </source>
</evidence>
<comment type="subcellular location">
    <subcellularLocation>
        <location evidence="1 10">Cell membrane</location>
        <topology evidence="1 10">Multi-pass membrane protein</topology>
    </subcellularLocation>
</comment>
<comment type="caution">
    <text evidence="13">The sequence shown here is derived from an EMBL/GenBank/DDBJ whole genome shotgun (WGS) entry which is preliminary data.</text>
</comment>
<dbReference type="OrthoDB" id="26569at2759"/>
<evidence type="ECO:0000256" key="2">
    <source>
        <dbReference type="ARBA" id="ARBA00012543"/>
    </source>
</evidence>
<evidence type="ECO:0000256" key="4">
    <source>
        <dbReference type="ARBA" id="ARBA00022676"/>
    </source>
</evidence>
<dbReference type="PANTHER" id="PTHR22914">
    <property type="entry name" value="CHITIN SYNTHASE"/>
    <property type="match status" value="1"/>
</dbReference>
<evidence type="ECO:0000259" key="12">
    <source>
        <dbReference type="Pfam" id="PF08407"/>
    </source>
</evidence>
<dbReference type="GO" id="GO:0071555">
    <property type="term" value="P:cell wall organization"/>
    <property type="evidence" value="ECO:0007669"/>
    <property type="project" value="UniProtKB-KW"/>
</dbReference>
<sequence length="205" mass="23048">MPSARLPSRPRYGGGEEYPMQQVSFNNNSPPPPPFPSSPNDTGFYDGNDVQRPLLVNNGSTASSVTLNNGNGGNVRFTNAKSNMIGGGPDNVGIAPRKQTRRYKTIRRVKLTGGNLVLDNPVPSKYLQRVKRKDKEEFTHMRYTAATCDPADFERENYKLRQNLLGRETELFIVLTMYNEDEVLFCRTMNGVMKNVSHLCSRNRS</sequence>
<evidence type="ECO:0000256" key="3">
    <source>
        <dbReference type="ARBA" id="ARBA00022475"/>
    </source>
</evidence>
<reference evidence="13 14" key="1">
    <citation type="journal article" date="2018" name="G3 (Bethesda)">
        <title>Phylogenetic and Phylogenomic Definition of Rhizopus Species.</title>
        <authorList>
            <person name="Gryganskyi A.P."/>
            <person name="Golan J."/>
            <person name="Dolatabadi S."/>
            <person name="Mondo S."/>
            <person name="Robb S."/>
            <person name="Idnurm A."/>
            <person name="Muszewska A."/>
            <person name="Steczkiewicz K."/>
            <person name="Masonjones S."/>
            <person name="Liao H.L."/>
            <person name="Gajdeczka M.T."/>
            <person name="Anike F."/>
            <person name="Vuek A."/>
            <person name="Anishchenko I.M."/>
            <person name="Voigt K."/>
            <person name="de Hoog G.S."/>
            <person name="Smith M.E."/>
            <person name="Heitman J."/>
            <person name="Vilgalys R."/>
            <person name="Stajich J.E."/>
        </authorList>
    </citation>
    <scope>NUCLEOTIDE SEQUENCE [LARGE SCALE GENOMIC DNA]</scope>
    <source>
        <strain evidence="13 14">CBS 357.93</strain>
    </source>
</reference>
<evidence type="ECO:0000256" key="6">
    <source>
        <dbReference type="ARBA" id="ARBA00022692"/>
    </source>
</evidence>
<keyword evidence="9 10" id="KW-0961">Cell wall biogenesis/degradation</keyword>
<keyword evidence="6" id="KW-0812">Transmembrane</keyword>
<dbReference type="GO" id="GO:0004100">
    <property type="term" value="F:chitin synthase activity"/>
    <property type="evidence" value="ECO:0007669"/>
    <property type="project" value="UniProtKB-UniRule"/>
</dbReference>
<comment type="similarity">
    <text evidence="10">Belongs to the chitin synthase family.</text>
</comment>
<evidence type="ECO:0000256" key="5">
    <source>
        <dbReference type="ARBA" id="ARBA00022679"/>
    </source>
</evidence>
<dbReference type="Pfam" id="PF01644">
    <property type="entry name" value="Chitin_synth_1"/>
    <property type="match status" value="1"/>
</dbReference>
<feature type="domain" description="Chitin synthase N-terminal" evidence="12">
    <location>
        <begin position="104"/>
        <end position="170"/>
    </location>
</feature>
<gene>
    <name evidence="13" type="primary">CHS1_1</name>
    <name evidence="13" type="ORF">CU097_000662</name>
</gene>
<evidence type="ECO:0000256" key="7">
    <source>
        <dbReference type="ARBA" id="ARBA00022989"/>
    </source>
</evidence>
<keyword evidence="14" id="KW-1185">Reference proteome</keyword>
<keyword evidence="3 10" id="KW-1003">Cell membrane</keyword>
<feature type="region of interest" description="Disordered" evidence="11">
    <location>
        <begin position="1"/>
        <end position="49"/>
    </location>
</feature>
<keyword evidence="5 10" id="KW-0808">Transferase</keyword>
<accession>A0A367KHI1</accession>
<proteinExistence type="inferred from homology"/>
<evidence type="ECO:0000256" key="11">
    <source>
        <dbReference type="SAM" id="MobiDB-lite"/>
    </source>
</evidence>
<protein>
    <recommendedName>
        <fullName evidence="2 10">Chitin synthase</fullName>
        <ecNumber evidence="2 10">2.4.1.16</ecNumber>
    </recommendedName>
</protein>
<name>A0A367KHI1_RHIAZ</name>
<evidence type="ECO:0000256" key="10">
    <source>
        <dbReference type="RuleBase" id="RU366040"/>
    </source>
</evidence>
<keyword evidence="7" id="KW-1133">Transmembrane helix</keyword>
<keyword evidence="4 10" id="KW-0328">Glycosyltransferase</keyword>
<evidence type="ECO:0000313" key="13">
    <source>
        <dbReference type="EMBL" id="RCI01637.1"/>
    </source>
</evidence>
<dbReference type="AlphaFoldDB" id="A0A367KHI1"/>
<feature type="non-terminal residue" evidence="13">
    <location>
        <position position="205"/>
    </location>
</feature>
<dbReference type="STRING" id="86630.A0A367KHI1"/>
<comment type="catalytic activity">
    <reaction evidence="10">
        <text>[(1-&gt;4)-N-acetyl-beta-D-glucosaminyl](n) + UDP-N-acetyl-alpha-D-glucosamine = [(1-&gt;4)-N-acetyl-beta-D-glucosaminyl](n+1) + UDP + H(+)</text>
        <dbReference type="Rhea" id="RHEA:16637"/>
        <dbReference type="Rhea" id="RHEA-COMP:9593"/>
        <dbReference type="Rhea" id="RHEA-COMP:9595"/>
        <dbReference type="ChEBI" id="CHEBI:15378"/>
        <dbReference type="ChEBI" id="CHEBI:17029"/>
        <dbReference type="ChEBI" id="CHEBI:57705"/>
        <dbReference type="ChEBI" id="CHEBI:58223"/>
        <dbReference type="EC" id="2.4.1.16"/>
    </reaction>
</comment>
<dbReference type="InterPro" id="IPR013616">
    <property type="entry name" value="Chitin_synth_N"/>
</dbReference>
<dbReference type="Proteomes" id="UP000252139">
    <property type="component" value="Unassembled WGS sequence"/>
</dbReference>
<keyword evidence="8" id="KW-0472">Membrane</keyword>
<evidence type="ECO:0000256" key="8">
    <source>
        <dbReference type="ARBA" id="ARBA00023136"/>
    </source>
</evidence>
<dbReference type="InterPro" id="IPR004835">
    <property type="entry name" value="Chitin_synth"/>
</dbReference>
<dbReference type="GO" id="GO:0005886">
    <property type="term" value="C:plasma membrane"/>
    <property type="evidence" value="ECO:0007669"/>
    <property type="project" value="UniProtKB-SubCell"/>
</dbReference>
<evidence type="ECO:0000256" key="1">
    <source>
        <dbReference type="ARBA" id="ARBA00004651"/>
    </source>
</evidence>
<dbReference type="PANTHER" id="PTHR22914:SF9">
    <property type="entry name" value="CHITIN SYNTHASE 1"/>
    <property type="match status" value="1"/>
</dbReference>
<dbReference type="EC" id="2.4.1.16" evidence="2 10"/>
<comment type="function">
    <text evidence="10">Polymerizes chitin, a structural polymer of the cell wall and septum, by transferring the sugar moiety of UDP-GlcNAc to the non-reducing end of the growing chitin polymer.</text>
</comment>
<dbReference type="GO" id="GO:0030428">
    <property type="term" value="C:cell septum"/>
    <property type="evidence" value="ECO:0007669"/>
    <property type="project" value="TreeGrafter"/>
</dbReference>
<dbReference type="EMBL" id="PJQL01000001">
    <property type="protein sequence ID" value="RCI01637.1"/>
    <property type="molecule type" value="Genomic_DNA"/>
</dbReference>
<dbReference type="GO" id="GO:0006031">
    <property type="term" value="P:chitin biosynthetic process"/>
    <property type="evidence" value="ECO:0007669"/>
    <property type="project" value="UniProtKB-UniRule"/>
</dbReference>